<dbReference type="PIRSF" id="PIRSF005715">
    <property type="entry name" value="VPS45_Sec1"/>
    <property type="match status" value="1"/>
</dbReference>
<dbReference type="GO" id="GO:0012505">
    <property type="term" value="C:endomembrane system"/>
    <property type="evidence" value="ECO:0007669"/>
    <property type="project" value="UniProtKB-SubCell"/>
</dbReference>
<dbReference type="EMBL" id="JBBCAQ010000037">
    <property type="protein sequence ID" value="KAK7574339.1"/>
    <property type="molecule type" value="Genomic_DNA"/>
</dbReference>
<name>A0AAN9T721_9HEMI</name>
<gene>
    <name evidence="8" type="ORF">V9T40_011530</name>
</gene>
<dbReference type="Proteomes" id="UP001367676">
    <property type="component" value="Unassembled WGS sequence"/>
</dbReference>
<dbReference type="SUPFAM" id="SSF56815">
    <property type="entry name" value="Sec1/munc18-like (SM) proteins"/>
    <property type="match status" value="1"/>
</dbReference>
<keyword evidence="4" id="KW-0653">Protein transport</keyword>
<dbReference type="InterPro" id="IPR043127">
    <property type="entry name" value="Sec-1-like_dom3a"/>
</dbReference>
<dbReference type="AlphaFoldDB" id="A0AAN9T721"/>
<sequence length="580" mass="66128">MNLVNAVKNYIAKMTEESGPGMKVLLMDKETTSIVSMVYSQSEILQREVYLFERIDMIADSESMKHLKCIVFLRPTKENISLLSRELQNSRYGVYYIYMSNIISKGDIKTLAENDEQEVVRELEEFFADYLAVSPHLFSLNIPICVQGNSWDPVQLQRCMQGIAAVLLSLKKIPAIRYQGSSDLVRRLAEKIGDLIYKESSLFDFRSDNQSILLILDRREDPFTPLLTQWTYQAMVHEIFTINNNRVDLRHVEGISKELQEVLLSPLQDDFYSQNMFRNYGEIGQTIKGLMDEYQVKSKSHQKLESIGDMKAFIENYPQFKKMSGTVAKHVTIVGELSNVVTKRNLLEVSEIEQQITCQNQHTQQLQKIKKILSGDKLRPEEAAKLVMLYALKYATHPNNHINGLINTLANDNNVPSRLIQLIHKVIEYGNKQAHLSDNFGTQEAVIQVTKRIFKDLQGVENIYTQHSPVLKETLEDLLKGRLKENAFPYFHSQTVAVPRPTDIIVFIVGGATYEESLAVHQLNCTYPHARIILGGSTIHNSSSFLREVDSAVLDIPLSGSKSQTSRNATQHSNKFSRFS</sequence>
<dbReference type="FunFam" id="3.90.830.10:FF:000002">
    <property type="entry name" value="Vacuolar protein sorting-associated protein 45"/>
    <property type="match status" value="1"/>
</dbReference>
<dbReference type="Gene3D" id="3.40.50.1910">
    <property type="match status" value="1"/>
</dbReference>
<evidence type="ECO:0000256" key="3">
    <source>
        <dbReference type="ARBA" id="ARBA00022448"/>
    </source>
</evidence>
<evidence type="ECO:0000256" key="1">
    <source>
        <dbReference type="ARBA" id="ARBA00004184"/>
    </source>
</evidence>
<evidence type="ECO:0000313" key="8">
    <source>
        <dbReference type="EMBL" id="KAK7574339.1"/>
    </source>
</evidence>
<dbReference type="GO" id="GO:0015031">
    <property type="term" value="P:protein transport"/>
    <property type="evidence" value="ECO:0007669"/>
    <property type="project" value="UniProtKB-KW"/>
</dbReference>
<evidence type="ECO:0000313" key="9">
    <source>
        <dbReference type="Proteomes" id="UP001367676"/>
    </source>
</evidence>
<organism evidence="8 9">
    <name type="scientific">Parthenolecanium corni</name>
    <dbReference type="NCBI Taxonomy" id="536013"/>
    <lineage>
        <taxon>Eukaryota</taxon>
        <taxon>Metazoa</taxon>
        <taxon>Ecdysozoa</taxon>
        <taxon>Arthropoda</taxon>
        <taxon>Hexapoda</taxon>
        <taxon>Insecta</taxon>
        <taxon>Pterygota</taxon>
        <taxon>Neoptera</taxon>
        <taxon>Paraneoptera</taxon>
        <taxon>Hemiptera</taxon>
        <taxon>Sternorrhyncha</taxon>
        <taxon>Coccoidea</taxon>
        <taxon>Coccidae</taxon>
        <taxon>Parthenolecanium</taxon>
    </lineage>
</organism>
<dbReference type="InterPro" id="IPR001619">
    <property type="entry name" value="Sec1-like"/>
</dbReference>
<dbReference type="GO" id="GO:0016192">
    <property type="term" value="P:vesicle-mediated transport"/>
    <property type="evidence" value="ECO:0007669"/>
    <property type="project" value="InterPro"/>
</dbReference>
<keyword evidence="3" id="KW-0813">Transport</keyword>
<comment type="caution">
    <text evidence="8">The sequence shown here is derived from an EMBL/GenBank/DDBJ whole genome shotgun (WGS) entry which is preliminary data.</text>
</comment>
<evidence type="ECO:0000256" key="2">
    <source>
        <dbReference type="ARBA" id="ARBA00009884"/>
    </source>
</evidence>
<evidence type="ECO:0000256" key="4">
    <source>
        <dbReference type="ARBA" id="ARBA00022927"/>
    </source>
</evidence>
<dbReference type="InterPro" id="IPR043154">
    <property type="entry name" value="Sec-1-like_dom1"/>
</dbReference>
<comment type="similarity">
    <text evidence="2">Belongs to the STXBP/unc-18/SEC1 family.</text>
</comment>
<comment type="subcellular location">
    <subcellularLocation>
        <location evidence="1">Endomembrane system</location>
        <topology evidence="1">Peripheral membrane protein</topology>
    </subcellularLocation>
</comment>
<accession>A0AAN9T721</accession>
<evidence type="ECO:0000256" key="6">
    <source>
        <dbReference type="ARBA" id="ARBA00073001"/>
    </source>
</evidence>
<dbReference type="Pfam" id="PF00995">
    <property type="entry name" value="Sec1"/>
    <property type="match status" value="1"/>
</dbReference>
<feature type="region of interest" description="Disordered" evidence="7">
    <location>
        <begin position="561"/>
        <end position="580"/>
    </location>
</feature>
<dbReference type="Gene3D" id="3.90.830.10">
    <property type="entry name" value="Syntaxin Binding Protein 1, Chain A, domain 2"/>
    <property type="match status" value="1"/>
</dbReference>
<dbReference type="Gene3D" id="1.25.40.60">
    <property type="match status" value="1"/>
</dbReference>
<evidence type="ECO:0000256" key="5">
    <source>
        <dbReference type="ARBA" id="ARBA00023136"/>
    </source>
</evidence>
<dbReference type="FunFam" id="3.40.50.2060:FF:000003">
    <property type="entry name" value="vacuolar protein sorting-associated protein 45 isoform X1"/>
    <property type="match status" value="1"/>
</dbReference>
<dbReference type="PANTHER" id="PTHR11679">
    <property type="entry name" value="VESICLE PROTEIN SORTING-ASSOCIATED"/>
    <property type="match status" value="1"/>
</dbReference>
<proteinExistence type="inferred from homology"/>
<dbReference type="InterPro" id="IPR027482">
    <property type="entry name" value="Sec1-like_dom2"/>
</dbReference>
<dbReference type="GO" id="GO:0031410">
    <property type="term" value="C:cytoplasmic vesicle"/>
    <property type="evidence" value="ECO:0007669"/>
    <property type="project" value="UniProtKB-ARBA"/>
</dbReference>
<protein>
    <recommendedName>
        <fullName evidence="6">Vacuolar protein sorting-associated protein 45</fullName>
    </recommendedName>
</protein>
<keyword evidence="9" id="KW-1185">Reference proteome</keyword>
<keyword evidence="5" id="KW-0472">Membrane</keyword>
<dbReference type="Gene3D" id="3.40.50.2060">
    <property type="match status" value="1"/>
</dbReference>
<evidence type="ECO:0000256" key="7">
    <source>
        <dbReference type="SAM" id="MobiDB-lite"/>
    </source>
</evidence>
<dbReference type="InterPro" id="IPR036045">
    <property type="entry name" value="Sec1-like_sf"/>
</dbReference>
<reference evidence="8 9" key="1">
    <citation type="submission" date="2024-03" db="EMBL/GenBank/DDBJ databases">
        <title>Adaptation during the transition from Ophiocordyceps entomopathogen to insect associate is accompanied by gene loss and intensified selection.</title>
        <authorList>
            <person name="Ward C.M."/>
            <person name="Onetto C.A."/>
            <person name="Borneman A.R."/>
        </authorList>
    </citation>
    <scope>NUCLEOTIDE SEQUENCE [LARGE SCALE GENOMIC DNA]</scope>
    <source>
        <strain evidence="8">AWRI1</strain>
        <tissue evidence="8">Single Adult Female</tissue>
    </source>
</reference>